<comment type="caution">
    <text evidence="2">The sequence shown here is derived from an EMBL/GenBank/DDBJ whole genome shotgun (WGS) entry which is preliminary data.</text>
</comment>
<dbReference type="EMBL" id="QJKB01000003">
    <property type="protein sequence ID" value="PXX43942.1"/>
    <property type="molecule type" value="Genomic_DNA"/>
</dbReference>
<gene>
    <name evidence="2" type="ORF">DFR42_103210</name>
</gene>
<dbReference type="AlphaFoldDB" id="A0A318J576"/>
<reference evidence="2 3" key="1">
    <citation type="submission" date="2018-05" db="EMBL/GenBank/DDBJ databases">
        <title>Genomic Encyclopedia of Type Strains, Phase IV (KMG-IV): sequencing the most valuable type-strain genomes for metagenomic binning, comparative biology and taxonomic classification.</title>
        <authorList>
            <person name="Goeker M."/>
        </authorList>
    </citation>
    <scope>NUCLEOTIDE SEQUENCE [LARGE SCALE GENOMIC DNA]</scope>
    <source>
        <strain evidence="2 3">DSM 19792</strain>
    </source>
</reference>
<dbReference type="SMART" id="SM00260">
    <property type="entry name" value="CheW"/>
    <property type="match status" value="1"/>
</dbReference>
<feature type="domain" description="CheW-like" evidence="1">
    <location>
        <begin position="48"/>
        <end position="189"/>
    </location>
</feature>
<evidence type="ECO:0000313" key="3">
    <source>
        <dbReference type="Proteomes" id="UP000247792"/>
    </source>
</evidence>
<accession>A0A318J576</accession>
<dbReference type="Proteomes" id="UP000247792">
    <property type="component" value="Unassembled WGS sequence"/>
</dbReference>
<organism evidence="2 3">
    <name type="scientific">Undibacterium pigrum</name>
    <dbReference type="NCBI Taxonomy" id="401470"/>
    <lineage>
        <taxon>Bacteria</taxon>
        <taxon>Pseudomonadati</taxon>
        <taxon>Pseudomonadota</taxon>
        <taxon>Betaproteobacteria</taxon>
        <taxon>Burkholderiales</taxon>
        <taxon>Oxalobacteraceae</taxon>
        <taxon>Undibacterium</taxon>
    </lineage>
</organism>
<sequence>MNQTVRETAAANLEVVKPEKGVRRTRLREFQAQLVERMQAAQRGGYTKLSQLGIMIGQGRYLLDLRESGEIVTAGTLTRVPLTRDWYIGLSNIRGNLTGVVDLPRFQGLDSTKQDTQCRIVAFAPGMAFNSGLLVSQVLGLRTVSEMEEIPFDDNQLENKPWLKKKYRDKDGNIWFELSLATLVQDQDFLQIGI</sequence>
<dbReference type="InterPro" id="IPR002545">
    <property type="entry name" value="CheW-lke_dom"/>
</dbReference>
<dbReference type="Gene3D" id="2.40.50.180">
    <property type="entry name" value="CheA-289, Domain 4"/>
    <property type="match status" value="1"/>
</dbReference>
<evidence type="ECO:0000313" key="2">
    <source>
        <dbReference type="EMBL" id="PXX43942.1"/>
    </source>
</evidence>
<dbReference type="GO" id="GO:0007165">
    <property type="term" value="P:signal transduction"/>
    <property type="evidence" value="ECO:0007669"/>
    <property type="project" value="InterPro"/>
</dbReference>
<name>A0A318J576_9BURK</name>
<dbReference type="SUPFAM" id="SSF50341">
    <property type="entry name" value="CheW-like"/>
    <property type="match status" value="1"/>
</dbReference>
<dbReference type="GO" id="GO:0006935">
    <property type="term" value="P:chemotaxis"/>
    <property type="evidence" value="ECO:0007669"/>
    <property type="project" value="InterPro"/>
</dbReference>
<dbReference type="InterPro" id="IPR036061">
    <property type="entry name" value="CheW-like_dom_sf"/>
</dbReference>
<keyword evidence="3" id="KW-1185">Reference proteome</keyword>
<dbReference type="Gene3D" id="2.30.30.40">
    <property type="entry name" value="SH3 Domains"/>
    <property type="match status" value="1"/>
</dbReference>
<protein>
    <submittedName>
        <fullName evidence="2">Twitching motility protein PilI</fullName>
    </submittedName>
</protein>
<evidence type="ECO:0000259" key="1">
    <source>
        <dbReference type="PROSITE" id="PS50851"/>
    </source>
</evidence>
<dbReference type="RefSeq" id="WP_245936937.1">
    <property type="nucleotide sequence ID" value="NZ_QJKB01000003.1"/>
</dbReference>
<proteinExistence type="predicted"/>
<dbReference type="Pfam" id="PF01584">
    <property type="entry name" value="CheW"/>
    <property type="match status" value="1"/>
</dbReference>
<dbReference type="PROSITE" id="PS50851">
    <property type="entry name" value="CHEW"/>
    <property type="match status" value="1"/>
</dbReference>